<name>A0A327QXL8_9BACT</name>
<organism evidence="1 2">
    <name type="scientific">Chitinophaga skermanii</name>
    <dbReference type="NCBI Taxonomy" id="331697"/>
    <lineage>
        <taxon>Bacteria</taxon>
        <taxon>Pseudomonadati</taxon>
        <taxon>Bacteroidota</taxon>
        <taxon>Chitinophagia</taxon>
        <taxon>Chitinophagales</taxon>
        <taxon>Chitinophagaceae</taxon>
        <taxon>Chitinophaga</taxon>
    </lineage>
</organism>
<comment type="caution">
    <text evidence="1">The sequence shown here is derived from an EMBL/GenBank/DDBJ whole genome shotgun (WGS) entry which is preliminary data.</text>
</comment>
<evidence type="ECO:0000313" key="2">
    <source>
        <dbReference type="Proteomes" id="UP000249547"/>
    </source>
</evidence>
<dbReference type="EMBL" id="QLLL01000002">
    <property type="protein sequence ID" value="RAJ08474.1"/>
    <property type="molecule type" value="Genomic_DNA"/>
</dbReference>
<evidence type="ECO:0000313" key="1">
    <source>
        <dbReference type="EMBL" id="RAJ08474.1"/>
    </source>
</evidence>
<accession>A0A327QXL8</accession>
<dbReference type="RefSeq" id="WP_148707201.1">
    <property type="nucleotide sequence ID" value="NZ_QLLL01000002.1"/>
</dbReference>
<proteinExistence type="predicted"/>
<reference evidence="1 2" key="1">
    <citation type="submission" date="2018-06" db="EMBL/GenBank/DDBJ databases">
        <title>Genomic Encyclopedia of Archaeal and Bacterial Type Strains, Phase II (KMG-II): from individual species to whole genera.</title>
        <authorList>
            <person name="Goeker M."/>
        </authorList>
    </citation>
    <scope>NUCLEOTIDE SEQUENCE [LARGE SCALE GENOMIC DNA]</scope>
    <source>
        <strain evidence="1 2">DSM 23857</strain>
    </source>
</reference>
<sequence length="178" mass="20228">MKNFYPEKPMVGYLNTQVPMTEVISQLQALDALFEVKRASYIMFRIESANGTRGINNNFVGAQADGARWPQKYDDNITGIVLRNENTTNKPRLFVAFDRWQTSIDFLLERVFNRGLYVGGYAHKIAKMPVRSAHDFAVAYKRDWVTGKSTANPTSTELNGILSMYKQASKFFQAPNIS</sequence>
<keyword evidence="2" id="KW-1185">Reference proteome</keyword>
<protein>
    <submittedName>
        <fullName evidence="1">Uncharacterized protein</fullName>
    </submittedName>
</protein>
<dbReference type="Proteomes" id="UP000249547">
    <property type="component" value="Unassembled WGS sequence"/>
</dbReference>
<gene>
    <name evidence="1" type="ORF">LX64_01126</name>
</gene>
<dbReference type="OrthoDB" id="669634at2"/>
<dbReference type="AlphaFoldDB" id="A0A327QXL8"/>